<comment type="caution">
    <text evidence="1">The sequence shown here is derived from an EMBL/GenBank/DDBJ whole genome shotgun (WGS) entry which is preliminary data.</text>
</comment>
<protein>
    <submittedName>
        <fullName evidence="1">Uncharacterized protein</fullName>
    </submittedName>
</protein>
<reference evidence="1 2" key="1">
    <citation type="submission" date="2019-11" db="EMBL/GenBank/DDBJ databases">
        <title>Bacillus idriensis genome.</title>
        <authorList>
            <person name="Konopka E.N."/>
            <person name="Newman J.D."/>
        </authorList>
    </citation>
    <scope>NUCLEOTIDE SEQUENCE [LARGE SCALE GENOMIC DNA]</scope>
    <source>
        <strain evidence="1 2">DSM 19097</strain>
    </source>
</reference>
<evidence type="ECO:0000313" key="2">
    <source>
        <dbReference type="Proteomes" id="UP000441585"/>
    </source>
</evidence>
<dbReference type="AlphaFoldDB" id="A0A6I2MBL5"/>
<accession>A0A6I2MBL5</accession>
<name>A0A6I2MBL5_9BACI</name>
<keyword evidence="2" id="KW-1185">Reference proteome</keyword>
<organism evidence="1 2">
    <name type="scientific">Metabacillus idriensis</name>
    <dbReference type="NCBI Taxonomy" id="324768"/>
    <lineage>
        <taxon>Bacteria</taxon>
        <taxon>Bacillati</taxon>
        <taxon>Bacillota</taxon>
        <taxon>Bacilli</taxon>
        <taxon>Bacillales</taxon>
        <taxon>Bacillaceae</taxon>
        <taxon>Metabacillus</taxon>
    </lineage>
</organism>
<evidence type="ECO:0000313" key="1">
    <source>
        <dbReference type="EMBL" id="MRX54707.1"/>
    </source>
</evidence>
<gene>
    <name evidence="1" type="ORF">GJU41_12055</name>
</gene>
<dbReference type="RefSeq" id="WP_154318720.1">
    <property type="nucleotide sequence ID" value="NZ_CAJGAA010000002.1"/>
</dbReference>
<proteinExistence type="predicted"/>
<dbReference type="Proteomes" id="UP000441585">
    <property type="component" value="Unassembled WGS sequence"/>
</dbReference>
<dbReference type="EMBL" id="WKKF01000002">
    <property type="protein sequence ID" value="MRX54707.1"/>
    <property type="molecule type" value="Genomic_DNA"/>
</dbReference>
<sequence length="132" mass="14301">MAYNNKIIKRDQRQNPVPQVFNPTIDDYEALQGKDGAQYVTFKEPQEVKLSGSKVQEQKTNSDASAGTVTFAANISTIEIYNSDATNDGTFNVNGINIKVPKGKSFMAAIGGTPRATVTVTGSTSYILTRYA</sequence>